<dbReference type="AlphaFoldDB" id="A0A365UBE3"/>
<dbReference type="RefSeq" id="WP_113288603.1">
    <property type="nucleotide sequence ID" value="NZ_QNTQ01000005.1"/>
</dbReference>
<dbReference type="Pfam" id="PF02735">
    <property type="entry name" value="Ku"/>
    <property type="match status" value="1"/>
</dbReference>
<evidence type="ECO:0000313" key="5">
    <source>
        <dbReference type="EMBL" id="RBI86366.1"/>
    </source>
</evidence>
<dbReference type="SUPFAM" id="SSF100939">
    <property type="entry name" value="SPOC domain-like"/>
    <property type="match status" value="1"/>
</dbReference>
<keyword evidence="6" id="KW-1185">Reference proteome</keyword>
<dbReference type="HAMAP" id="MF_01875">
    <property type="entry name" value="Prokaryotic_Ku"/>
    <property type="match status" value="1"/>
</dbReference>
<name>A0A365UBE3_9RHOB</name>
<dbReference type="PANTHER" id="PTHR41251">
    <property type="entry name" value="NON-HOMOLOGOUS END JOINING PROTEIN KU"/>
    <property type="match status" value="1"/>
</dbReference>
<feature type="region of interest" description="Disordered" evidence="3">
    <location>
        <begin position="228"/>
        <end position="289"/>
    </location>
</feature>
<dbReference type="PIRSF" id="PIRSF006493">
    <property type="entry name" value="Prok_Ku"/>
    <property type="match status" value="1"/>
</dbReference>
<keyword evidence="1 2" id="KW-0238">DNA-binding</keyword>
<feature type="compositionally biased region" description="Basic residues" evidence="3">
    <location>
        <begin position="278"/>
        <end position="289"/>
    </location>
</feature>
<dbReference type="InterPro" id="IPR006164">
    <property type="entry name" value="DNA_bd_Ku70/Ku80"/>
</dbReference>
<comment type="function">
    <text evidence="2">With LigD forms a non-homologous end joining (NHEJ) DNA repair enzyme, which repairs dsDNA breaks with reduced fidelity. Binds linear dsDNA with 5'- and 3'- overhangs but not closed circular dsDNA nor ssDNA. Recruits and stimulates the ligase activity of LigD.</text>
</comment>
<keyword evidence="2" id="KW-0233">DNA recombination</keyword>
<dbReference type="InterPro" id="IPR016194">
    <property type="entry name" value="SPOC-like_C_dom_sf"/>
</dbReference>
<sequence>MAPRPVWKGQLRLSLVSIPVELYSAQSRGARPAFRQIHAPSGKPVRYERTVPGIGPVEAGDIVKGYDTGEGDYMLIEPEEVEAIKLETKKTLELVQFVDSCEIPPIYFDRPYYLVPADDLAEESYRVLRDALRQSGKAGLGQVAMRGREYLTALRPCGDGLLLETLHYPDEIREAEPFFASVEDEKADEELLDLATTLIDRKTAAFDASAYEDRYAEALKDLIETKRKSGKTPRVERGESGGRREGENVVDLMGALKESLEKDKSRGTGSKSASSGRSPKRSGKRRKAS</sequence>
<comment type="caution">
    <text evidence="5">The sequence shown here is derived from an EMBL/GenBank/DDBJ whole genome shotgun (WGS) entry which is preliminary data.</text>
</comment>
<dbReference type="OrthoDB" id="9780854at2"/>
<dbReference type="SMART" id="SM00559">
    <property type="entry name" value="Ku78"/>
    <property type="match status" value="1"/>
</dbReference>
<dbReference type="GO" id="GO:0003690">
    <property type="term" value="F:double-stranded DNA binding"/>
    <property type="evidence" value="ECO:0007669"/>
    <property type="project" value="UniProtKB-UniRule"/>
</dbReference>
<comment type="similarity">
    <text evidence="2">Belongs to the prokaryotic Ku family.</text>
</comment>
<accession>A0A365UBE3</accession>
<feature type="compositionally biased region" description="Basic and acidic residues" evidence="3">
    <location>
        <begin position="228"/>
        <end position="247"/>
    </location>
</feature>
<dbReference type="Proteomes" id="UP000253370">
    <property type="component" value="Unassembled WGS sequence"/>
</dbReference>
<dbReference type="InterPro" id="IPR009187">
    <property type="entry name" value="Prok_Ku"/>
</dbReference>
<keyword evidence="2" id="KW-0234">DNA repair</keyword>
<keyword evidence="2" id="KW-0227">DNA damage</keyword>
<evidence type="ECO:0000256" key="2">
    <source>
        <dbReference type="HAMAP-Rule" id="MF_01875"/>
    </source>
</evidence>
<protein>
    <recommendedName>
        <fullName evidence="2">Non-homologous end joining protein Ku</fullName>
    </recommendedName>
</protein>
<feature type="compositionally biased region" description="Low complexity" evidence="3">
    <location>
        <begin position="267"/>
        <end position="277"/>
    </location>
</feature>
<organism evidence="5 6">
    <name type="scientific">Rhodosalinus halophilus</name>
    <dbReference type="NCBI Taxonomy" id="2259333"/>
    <lineage>
        <taxon>Bacteria</taxon>
        <taxon>Pseudomonadati</taxon>
        <taxon>Pseudomonadota</taxon>
        <taxon>Alphaproteobacteria</taxon>
        <taxon>Rhodobacterales</taxon>
        <taxon>Paracoccaceae</taxon>
        <taxon>Rhodosalinus</taxon>
    </lineage>
</organism>
<evidence type="ECO:0000259" key="4">
    <source>
        <dbReference type="SMART" id="SM00559"/>
    </source>
</evidence>
<feature type="domain" description="Ku" evidence="4">
    <location>
        <begin position="54"/>
        <end position="184"/>
    </location>
</feature>
<gene>
    <name evidence="2" type="primary">ku</name>
    <name evidence="5" type="ORF">DRV85_06355</name>
</gene>
<dbReference type="Gene3D" id="2.40.290.10">
    <property type="match status" value="1"/>
</dbReference>
<proteinExistence type="inferred from homology"/>
<dbReference type="CDD" id="cd00789">
    <property type="entry name" value="KU_like"/>
    <property type="match status" value="1"/>
</dbReference>
<dbReference type="PANTHER" id="PTHR41251:SF1">
    <property type="entry name" value="NON-HOMOLOGOUS END JOINING PROTEIN KU"/>
    <property type="match status" value="1"/>
</dbReference>
<dbReference type="GO" id="GO:0006310">
    <property type="term" value="P:DNA recombination"/>
    <property type="evidence" value="ECO:0007669"/>
    <property type="project" value="UniProtKB-KW"/>
</dbReference>
<dbReference type="GO" id="GO:0006303">
    <property type="term" value="P:double-strand break repair via nonhomologous end joining"/>
    <property type="evidence" value="ECO:0007669"/>
    <property type="project" value="UniProtKB-UniRule"/>
</dbReference>
<reference evidence="5 6" key="1">
    <citation type="submission" date="2018-07" db="EMBL/GenBank/DDBJ databases">
        <title>Rhodosalinus sp. strain E84T genomic sequence and assembly.</title>
        <authorList>
            <person name="Liu Z.-W."/>
            <person name="Lu D.-C."/>
        </authorList>
    </citation>
    <scope>NUCLEOTIDE SEQUENCE [LARGE SCALE GENOMIC DNA]</scope>
    <source>
        <strain evidence="5 6">E84</strain>
    </source>
</reference>
<dbReference type="EMBL" id="QNTQ01000005">
    <property type="protein sequence ID" value="RBI86366.1"/>
    <property type="molecule type" value="Genomic_DNA"/>
</dbReference>
<evidence type="ECO:0000256" key="1">
    <source>
        <dbReference type="ARBA" id="ARBA00023125"/>
    </source>
</evidence>
<dbReference type="NCBIfam" id="TIGR02772">
    <property type="entry name" value="Ku_bact"/>
    <property type="match status" value="1"/>
</dbReference>
<evidence type="ECO:0000313" key="6">
    <source>
        <dbReference type="Proteomes" id="UP000253370"/>
    </source>
</evidence>
<comment type="subunit">
    <text evidence="2">Homodimer. Interacts with LigD.</text>
</comment>
<evidence type="ECO:0000256" key="3">
    <source>
        <dbReference type="SAM" id="MobiDB-lite"/>
    </source>
</evidence>